<comment type="similarity">
    <text evidence="1">Belongs to the peptidase S58 family.</text>
</comment>
<dbReference type="AlphaFoldDB" id="A0A1Y3GFL3"/>
<keyword evidence="2" id="KW-0645">Protease</keyword>
<keyword evidence="2" id="KW-0378">Hydrolase</keyword>
<sequence>MNEIELDEFSGLRVGHASSEEDATGCTVFLLPEGSKAGVSVRGGSPGTKGASLLKPSSADYDVNAIVMTGGSSFGLASVGGVLRFLEERQVGLDVGDTKVPIVPAAVILDLGIGSAEKRPDSEMGYSAAENASQEIESGNVGVGTGATVGKLLGMEHAMKGGFGYHLIEKNGIKVGAFTAVNSAGNIINPNTGEFIAGAQIDGEIVDLECVMDKIMNQRILGTNTTITTITTNADLTRRELCRLASTSHDGYARTIQPSHMMPDGDTIYTVSTGDKKTKLDYVGFLATHAVESSVIKAIKHAETLDNIPSTNEIK</sequence>
<dbReference type="PANTHER" id="PTHR36512">
    <property type="entry name" value="D-AMINOPEPTIDASE"/>
    <property type="match status" value="1"/>
</dbReference>
<protein>
    <submittedName>
        <fullName evidence="2">L-aminopeptidase/D-esterase</fullName>
    </submittedName>
</protein>
<evidence type="ECO:0000256" key="1">
    <source>
        <dbReference type="ARBA" id="ARBA00007068"/>
    </source>
</evidence>
<accession>A0A1Y3GFL3</accession>
<comment type="caution">
    <text evidence="2">The sequence shown here is derived from an EMBL/GenBank/DDBJ whole genome shotgun (WGS) entry which is preliminary data.</text>
</comment>
<dbReference type="PANTHER" id="PTHR36512:SF3">
    <property type="entry name" value="BLR5678 PROTEIN"/>
    <property type="match status" value="1"/>
</dbReference>
<proteinExistence type="inferred from homology"/>
<dbReference type="InterPro" id="IPR005321">
    <property type="entry name" value="Peptidase_S58_DmpA"/>
</dbReference>
<name>A0A1Y3GFL3_9EURY</name>
<dbReference type="OrthoDB" id="36432at2157"/>
<dbReference type="Pfam" id="PF03576">
    <property type="entry name" value="Peptidase_S58"/>
    <property type="match status" value="1"/>
</dbReference>
<gene>
    <name evidence="2" type="ORF">AMET1_1151</name>
</gene>
<keyword evidence="3" id="KW-1185">Reference proteome</keyword>
<dbReference type="SUPFAM" id="SSF56266">
    <property type="entry name" value="DmpA/ArgJ-like"/>
    <property type="match status" value="1"/>
</dbReference>
<dbReference type="Gene3D" id="3.60.70.12">
    <property type="entry name" value="L-amino peptidase D-ALA esterase/amidase"/>
    <property type="match status" value="1"/>
</dbReference>
<dbReference type="CDD" id="cd02252">
    <property type="entry name" value="nylC_like"/>
    <property type="match status" value="1"/>
</dbReference>
<dbReference type="Proteomes" id="UP000195137">
    <property type="component" value="Unassembled WGS sequence"/>
</dbReference>
<dbReference type="RefSeq" id="WP_086637534.1">
    <property type="nucleotide sequence ID" value="NZ_MRZU01000004.1"/>
</dbReference>
<evidence type="ECO:0000313" key="3">
    <source>
        <dbReference type="Proteomes" id="UP000195137"/>
    </source>
</evidence>
<evidence type="ECO:0000313" key="2">
    <source>
        <dbReference type="EMBL" id="OUJ18245.1"/>
    </source>
</evidence>
<keyword evidence="2" id="KW-0031">Aminopeptidase</keyword>
<reference evidence="2 3" key="1">
    <citation type="submission" date="2016-12" db="EMBL/GenBank/DDBJ databases">
        <title>Discovery of methanogenic haloarchaea.</title>
        <authorList>
            <person name="Sorokin D.Y."/>
            <person name="Makarova K.S."/>
            <person name="Abbas B."/>
            <person name="Ferrer M."/>
            <person name="Golyshin P.N."/>
        </authorList>
    </citation>
    <scope>NUCLEOTIDE SEQUENCE [LARGE SCALE GENOMIC DNA]</scope>
    <source>
        <strain evidence="2">AMET1</strain>
    </source>
</reference>
<dbReference type="GO" id="GO:0004177">
    <property type="term" value="F:aminopeptidase activity"/>
    <property type="evidence" value="ECO:0007669"/>
    <property type="project" value="UniProtKB-KW"/>
</dbReference>
<dbReference type="EMBL" id="MRZU01000004">
    <property type="protein sequence ID" value="OUJ18245.1"/>
    <property type="molecule type" value="Genomic_DNA"/>
</dbReference>
<dbReference type="InterPro" id="IPR016117">
    <property type="entry name" value="ArgJ-like_dom_sf"/>
</dbReference>
<organism evidence="2 3">
    <name type="scientific">Methanonatronarchaeum thermophilum</name>
    <dbReference type="NCBI Taxonomy" id="1927129"/>
    <lineage>
        <taxon>Archaea</taxon>
        <taxon>Methanobacteriati</taxon>
        <taxon>Methanobacteriota</taxon>
        <taxon>Methanonatronarchaeia</taxon>
        <taxon>Methanonatronarchaeales</taxon>
        <taxon>Methanonatronarchaeaceae</taxon>
        <taxon>Methanonatronarchaeum</taxon>
    </lineage>
</organism>